<evidence type="ECO:0000313" key="3">
    <source>
        <dbReference type="Proteomes" id="UP000002236"/>
    </source>
</evidence>
<evidence type="ECO:0000313" key="2">
    <source>
        <dbReference type="EMBL" id="ADM80052.1"/>
    </source>
</evidence>
<keyword evidence="1" id="KW-0472">Membrane</keyword>
<dbReference type="KEGG" id="vg:9861616"/>
<name>E1A2V6_9CAUD</name>
<keyword evidence="1" id="KW-1133">Transmembrane helix</keyword>
<evidence type="ECO:0000256" key="1">
    <source>
        <dbReference type="SAM" id="Phobius"/>
    </source>
</evidence>
<keyword evidence="3" id="KW-1185">Reference proteome</keyword>
<feature type="transmembrane region" description="Helical" evidence="1">
    <location>
        <begin position="24"/>
        <end position="45"/>
    </location>
</feature>
<organism evidence="2 3">
    <name type="scientific">Aeromonas phage phiAS5</name>
    <dbReference type="NCBI Taxonomy" id="879630"/>
    <lineage>
        <taxon>Viruses</taxon>
        <taxon>Duplodnaviria</taxon>
        <taxon>Heunggongvirae</taxon>
        <taxon>Uroviricota</taxon>
        <taxon>Caudoviricetes</taxon>
        <taxon>Pantevenvirales</taxon>
        <taxon>Straboviridae</taxon>
        <taxon>Chrysonvirus</taxon>
        <taxon>Chrysonvirus as5</taxon>
    </lineage>
</organism>
<dbReference type="Proteomes" id="UP000002236">
    <property type="component" value="Segment"/>
</dbReference>
<dbReference type="GeneID" id="9861616"/>
<keyword evidence="1" id="KW-0812">Transmembrane</keyword>
<protein>
    <submittedName>
        <fullName evidence="2">Uncharacterized protein</fullName>
    </submittedName>
</protein>
<accession>E1A2V6</accession>
<gene>
    <name evidence="2" type="ORF">phiAS5_ORF0209</name>
</gene>
<reference evidence="2 3" key="1">
    <citation type="journal article" date="2012" name="Vet. Microbiol.">
        <title>Complete genome sequence and characterization of a broad-host range T4-like bacteriophage phiAS5 infecting Aeromonas salmonicida subsp. salmonicida.</title>
        <authorList>
            <person name="Kim J.H."/>
            <person name="Son J.S."/>
            <person name="Choi Y.J."/>
            <person name="Choresca C.H.Jr."/>
            <person name="Shin S.P."/>
            <person name="Han J.E."/>
            <person name="Jun J.W."/>
            <person name="Park S.C."/>
        </authorList>
    </citation>
    <scope>NUCLEOTIDE SEQUENCE [LARGE SCALE GENOMIC DNA]</scope>
</reference>
<dbReference type="EMBL" id="HM452126">
    <property type="protein sequence ID" value="ADM80052.1"/>
    <property type="molecule type" value="Genomic_DNA"/>
</dbReference>
<sequence>MNHQEILEFTIGALIGSSILFGNGFMRGFGLGVLFMGCLINYGIIRLV</sequence>
<proteinExistence type="predicted"/>
<dbReference type="RefSeq" id="YP_003969498.1">
    <property type="nucleotide sequence ID" value="NC_014636.1"/>
</dbReference>